<accession>A0A382E4Y2</accession>
<proteinExistence type="predicted"/>
<sequence length="162" mass="18924">MRTKRLLSRYIFVVSVFYYLFFVFSISQAQKFVFDFENDADLRDWEIIDESPKNIGKGAPSQWFITNGPIKGKALYQSSNIWGTKDDSCLMGTFIIYKGKQFVDFKMDVDVVSDDNDGMGIAWAFEDTQQHYRVIMINDKWPEVPVDKIRGPFIKMQKRVSD</sequence>
<reference evidence="2" key="1">
    <citation type="submission" date="2018-05" db="EMBL/GenBank/DDBJ databases">
        <authorList>
            <person name="Lanie J.A."/>
            <person name="Ng W.-L."/>
            <person name="Kazmierczak K.M."/>
            <person name="Andrzejewski T.M."/>
            <person name="Davidsen T.M."/>
            <person name="Wayne K.J."/>
            <person name="Tettelin H."/>
            <person name="Glass J.I."/>
            <person name="Rusch D."/>
            <person name="Podicherti R."/>
            <person name="Tsui H.-C.T."/>
            <person name="Winkler M.E."/>
        </authorList>
    </citation>
    <scope>NUCLEOTIDE SEQUENCE</scope>
</reference>
<evidence type="ECO:0000313" key="2">
    <source>
        <dbReference type="EMBL" id="SVB45680.1"/>
    </source>
</evidence>
<protein>
    <recommendedName>
        <fullName evidence="3">3-keto-disaccharide hydrolase domain-containing protein</fullName>
    </recommendedName>
</protein>
<feature type="transmembrane region" description="Helical" evidence="1">
    <location>
        <begin position="7"/>
        <end position="26"/>
    </location>
</feature>
<keyword evidence="1" id="KW-0472">Membrane</keyword>
<keyword evidence="1" id="KW-0812">Transmembrane</keyword>
<name>A0A382E4Y2_9ZZZZ</name>
<feature type="non-terminal residue" evidence="2">
    <location>
        <position position="162"/>
    </location>
</feature>
<evidence type="ECO:0000256" key="1">
    <source>
        <dbReference type="SAM" id="Phobius"/>
    </source>
</evidence>
<organism evidence="2">
    <name type="scientific">marine metagenome</name>
    <dbReference type="NCBI Taxonomy" id="408172"/>
    <lineage>
        <taxon>unclassified sequences</taxon>
        <taxon>metagenomes</taxon>
        <taxon>ecological metagenomes</taxon>
    </lineage>
</organism>
<dbReference type="AlphaFoldDB" id="A0A382E4Y2"/>
<dbReference type="EMBL" id="UINC01042696">
    <property type="protein sequence ID" value="SVB45680.1"/>
    <property type="molecule type" value="Genomic_DNA"/>
</dbReference>
<evidence type="ECO:0008006" key="3">
    <source>
        <dbReference type="Google" id="ProtNLM"/>
    </source>
</evidence>
<keyword evidence="1" id="KW-1133">Transmembrane helix</keyword>
<gene>
    <name evidence="2" type="ORF">METZ01_LOCUS198534</name>
</gene>